<evidence type="ECO:0000256" key="1">
    <source>
        <dbReference type="ARBA" id="ARBA00023242"/>
    </source>
</evidence>
<accession>A0A369JXV0</accession>
<protein>
    <submittedName>
        <fullName evidence="4">Activator of stress genes 1</fullName>
    </submittedName>
</protein>
<dbReference type="PANTHER" id="PTHR46910">
    <property type="entry name" value="TRANSCRIPTION FACTOR PDR1"/>
    <property type="match status" value="1"/>
</dbReference>
<dbReference type="Pfam" id="PF04082">
    <property type="entry name" value="Fungal_trans"/>
    <property type="match status" value="1"/>
</dbReference>
<keyword evidence="5" id="KW-1185">Reference proteome</keyword>
<proteinExistence type="predicted"/>
<dbReference type="Proteomes" id="UP000076154">
    <property type="component" value="Unassembled WGS sequence"/>
</dbReference>
<dbReference type="InterPro" id="IPR007219">
    <property type="entry name" value="XnlR_reg_dom"/>
</dbReference>
<evidence type="ECO:0000313" key="4">
    <source>
        <dbReference type="EMBL" id="RDB25367.1"/>
    </source>
</evidence>
<dbReference type="SMART" id="SM00906">
    <property type="entry name" value="Fungal_trans"/>
    <property type="match status" value="1"/>
</dbReference>
<gene>
    <name evidence="4" type="primary">ASG1_0</name>
    <name evidence="4" type="ORF">Hypma_007863</name>
</gene>
<feature type="compositionally biased region" description="Polar residues" evidence="2">
    <location>
        <begin position="79"/>
        <end position="90"/>
    </location>
</feature>
<feature type="compositionally biased region" description="Pro residues" evidence="2">
    <location>
        <begin position="710"/>
        <end position="725"/>
    </location>
</feature>
<evidence type="ECO:0000256" key="2">
    <source>
        <dbReference type="SAM" id="MobiDB-lite"/>
    </source>
</evidence>
<reference evidence="4" key="1">
    <citation type="submission" date="2018-04" db="EMBL/GenBank/DDBJ databases">
        <title>Whole genome sequencing of Hypsizygus marmoreus.</title>
        <authorList>
            <person name="Choi I.-G."/>
            <person name="Min B."/>
            <person name="Kim J.-G."/>
            <person name="Kim S."/>
            <person name="Oh Y.-L."/>
            <person name="Kong W.-S."/>
            <person name="Park H."/>
            <person name="Jeong J."/>
            <person name="Song E.-S."/>
        </authorList>
    </citation>
    <scope>NUCLEOTIDE SEQUENCE [LARGE SCALE GENOMIC DNA]</scope>
    <source>
        <strain evidence="4">51987-8</strain>
    </source>
</reference>
<dbReference type="PANTHER" id="PTHR46910:SF38">
    <property type="entry name" value="ZN(2)-C6 FUNGAL-TYPE DOMAIN-CONTAINING PROTEIN"/>
    <property type="match status" value="1"/>
</dbReference>
<dbReference type="InterPro" id="IPR036864">
    <property type="entry name" value="Zn2-C6_fun-type_DNA-bd_sf"/>
</dbReference>
<dbReference type="GO" id="GO:0006351">
    <property type="term" value="P:DNA-templated transcription"/>
    <property type="evidence" value="ECO:0007669"/>
    <property type="project" value="InterPro"/>
</dbReference>
<dbReference type="InterPro" id="IPR050987">
    <property type="entry name" value="AtrR-like"/>
</dbReference>
<dbReference type="GO" id="GO:0000981">
    <property type="term" value="F:DNA-binding transcription factor activity, RNA polymerase II-specific"/>
    <property type="evidence" value="ECO:0007669"/>
    <property type="project" value="InterPro"/>
</dbReference>
<feature type="region of interest" description="Disordered" evidence="2">
    <location>
        <begin position="708"/>
        <end position="860"/>
    </location>
</feature>
<name>A0A369JXV0_HYPMA</name>
<evidence type="ECO:0000259" key="3">
    <source>
        <dbReference type="SMART" id="SM00906"/>
    </source>
</evidence>
<dbReference type="CDD" id="cd12148">
    <property type="entry name" value="fungal_TF_MHR"/>
    <property type="match status" value="1"/>
</dbReference>
<feature type="compositionally biased region" description="Polar residues" evidence="2">
    <location>
        <begin position="727"/>
        <end position="748"/>
    </location>
</feature>
<dbReference type="InParanoid" id="A0A369JXV0"/>
<feature type="compositionally biased region" description="Polar residues" evidence="2">
    <location>
        <begin position="188"/>
        <end position="205"/>
    </location>
</feature>
<sequence length="970" mass="109394">MPNHICSNCLQMKKPCTYLEASKPRGPPKAYITGLEDKMERLETLLKELRPEEDFSSELGPPIIRDSWKMSESLKLSREQSLPSSGSGLNSHLILGSQHGKNLSPSKSQWEIPTAASDDDSSSEESVNFDLLEIENISGLVQKLTLRGEDAMGRPSDNHVRFHGKSSAVGLVDAARKFKIMHFLDSGQPPSDSANDYRDSSSPGPSTRRPEFWHPPQWELEWEGLHIDSQELFALSLAEFPSPDLAKRLIDLYFLHANAQFPLLHRPTFERHWRDKLHQTNIWFCCVCLCLFAVAARWSDDSRVVKGTTTTASGEPEWALAGRSYFEASITIHRSRASLFHPATLFEMQTFTLTGIYLRGSANYPSAWLSISNGIRKCQDVGAHRRKVYHPEPTVDEELWKRAFWCLVVSDRIGSATLGRGCGVGDEDFDVDLPLEVDDEYWETEDPALAFKQPAGIPAKVCVFNQFIKLSQIMAFAMKTLYAIDKSKVLCGLTPSDWCKEVVEQLNMAMSEWATSLPQHLVWSPQMEHSPFAVAAATLRAFYHLVELLIYRPFIPSPSGSDISSLHGFRRYPAMDICVEAARSCARIVEVQTQQTILQHSIMTYSSQFCAGILLMKIWDLKRQERILHSQGVEDIKPPLVQQIEPLMTDVNTFIRALEWSEPRWKFVTSFLQELPQCLPVSMDVGAPGGQETMKNLIPHYTPVHSLPASYPPPATRLPSSPPPQLHSWQWQAPHNMNDATTLPQPHITSRPHPPPFRYDSAQPLKQELHSPSQHRRTESRYSDGSRYGAAAWPASHEPRTQHVRGRSISTSTLPIPVPTPGRSSSFASDGTRRTSYPAYLGSDPSRGSDEHLGYHSRPSASEGAIRYNDVDMNYGGTYNREAMYDYRRASDPRTTLPTFIQSSPSPSDLPGYAWDGQNQSVQVPERPTEHTPWGMNEQNYPSRIATQIHRSDARHYEEGLDHPYYYPSS</sequence>
<comment type="caution">
    <text evidence="4">The sequence shown here is derived from an EMBL/GenBank/DDBJ whole genome shotgun (WGS) entry which is preliminary data.</text>
</comment>
<dbReference type="EMBL" id="LUEZ02000041">
    <property type="protein sequence ID" value="RDB25367.1"/>
    <property type="molecule type" value="Genomic_DNA"/>
</dbReference>
<feature type="region of interest" description="Disordered" evidence="2">
    <location>
        <begin position="186"/>
        <end position="211"/>
    </location>
</feature>
<dbReference type="AlphaFoldDB" id="A0A369JXV0"/>
<dbReference type="GO" id="GO:0003677">
    <property type="term" value="F:DNA binding"/>
    <property type="evidence" value="ECO:0007669"/>
    <property type="project" value="InterPro"/>
</dbReference>
<dbReference type="Gene3D" id="4.10.240.10">
    <property type="entry name" value="Zn(2)-C6 fungal-type DNA-binding domain"/>
    <property type="match status" value="1"/>
</dbReference>
<evidence type="ECO:0000313" key="5">
    <source>
        <dbReference type="Proteomes" id="UP000076154"/>
    </source>
</evidence>
<feature type="region of interest" description="Disordered" evidence="2">
    <location>
        <begin position="79"/>
        <end position="126"/>
    </location>
</feature>
<feature type="domain" description="Xylanolytic transcriptional activator regulatory" evidence="3">
    <location>
        <begin position="367"/>
        <end position="440"/>
    </location>
</feature>
<dbReference type="OrthoDB" id="4456959at2759"/>
<feature type="compositionally biased region" description="Polar residues" evidence="2">
    <location>
        <begin position="99"/>
        <end position="111"/>
    </location>
</feature>
<dbReference type="GO" id="GO:0008270">
    <property type="term" value="F:zinc ion binding"/>
    <property type="evidence" value="ECO:0007669"/>
    <property type="project" value="InterPro"/>
</dbReference>
<keyword evidence="1" id="KW-0539">Nucleus</keyword>
<organism evidence="4 5">
    <name type="scientific">Hypsizygus marmoreus</name>
    <name type="common">White beech mushroom</name>
    <name type="synonym">Agaricus marmoreus</name>
    <dbReference type="NCBI Taxonomy" id="39966"/>
    <lineage>
        <taxon>Eukaryota</taxon>
        <taxon>Fungi</taxon>
        <taxon>Dikarya</taxon>
        <taxon>Basidiomycota</taxon>
        <taxon>Agaricomycotina</taxon>
        <taxon>Agaricomycetes</taxon>
        <taxon>Agaricomycetidae</taxon>
        <taxon>Agaricales</taxon>
        <taxon>Tricholomatineae</taxon>
        <taxon>Lyophyllaceae</taxon>
        <taxon>Hypsizygus</taxon>
    </lineage>
</organism>